<feature type="repeat" description="ANK" evidence="2">
    <location>
        <begin position="861"/>
        <end position="893"/>
    </location>
</feature>
<feature type="domain" description="IPT/TIG" evidence="5">
    <location>
        <begin position="628"/>
        <end position="720"/>
    </location>
</feature>
<evidence type="ECO:0000256" key="3">
    <source>
        <dbReference type="SAM" id="MobiDB-lite"/>
    </source>
</evidence>
<evidence type="ECO:0000256" key="4">
    <source>
        <dbReference type="SAM" id="Phobius"/>
    </source>
</evidence>
<dbReference type="SMART" id="SM00248">
    <property type="entry name" value="ANK"/>
    <property type="match status" value="2"/>
</dbReference>
<dbReference type="Pfam" id="PF12796">
    <property type="entry name" value="Ank_2"/>
    <property type="match status" value="1"/>
</dbReference>
<feature type="region of interest" description="Disordered" evidence="3">
    <location>
        <begin position="1113"/>
        <end position="1134"/>
    </location>
</feature>
<dbReference type="PANTHER" id="PTHR23335:SF1">
    <property type="entry name" value="CALMODULIN-BINDING TRANSCRIPTION ACTIVATOR, ISOFORM F"/>
    <property type="match status" value="1"/>
</dbReference>
<feature type="region of interest" description="Disordered" evidence="3">
    <location>
        <begin position="419"/>
        <end position="447"/>
    </location>
</feature>
<keyword evidence="1 2" id="KW-0040">ANK repeat</keyword>
<dbReference type="Proteomes" id="UP000422736">
    <property type="component" value="Chromosome 6"/>
</dbReference>
<organism evidence="6 7">
    <name type="scientific">Kluyveromyces marxianus</name>
    <name type="common">Yeast</name>
    <name type="synonym">Candida kefyr</name>
    <dbReference type="NCBI Taxonomy" id="4911"/>
    <lineage>
        <taxon>Eukaryota</taxon>
        <taxon>Fungi</taxon>
        <taxon>Dikarya</taxon>
        <taxon>Ascomycota</taxon>
        <taxon>Saccharomycotina</taxon>
        <taxon>Saccharomycetes</taxon>
        <taxon>Saccharomycetales</taxon>
        <taxon>Saccharomycetaceae</taxon>
        <taxon>Kluyveromyces</taxon>
    </lineage>
</organism>
<feature type="compositionally biased region" description="Low complexity" evidence="3">
    <location>
        <begin position="421"/>
        <end position="433"/>
    </location>
</feature>
<dbReference type="Gene3D" id="2.60.40.10">
    <property type="entry name" value="Immunoglobulins"/>
    <property type="match status" value="1"/>
</dbReference>
<dbReference type="SMART" id="SM00429">
    <property type="entry name" value="IPT"/>
    <property type="match status" value="1"/>
</dbReference>
<evidence type="ECO:0000256" key="2">
    <source>
        <dbReference type="PROSITE-ProRule" id="PRU00023"/>
    </source>
</evidence>
<feature type="repeat" description="ANK" evidence="2">
    <location>
        <begin position="828"/>
        <end position="860"/>
    </location>
</feature>
<protein>
    <submittedName>
        <fullName evidence="6">Protein MGA2</fullName>
    </submittedName>
</protein>
<reference evidence="6 7" key="1">
    <citation type="submission" date="2016-03" db="EMBL/GenBank/DDBJ databases">
        <title>How can Kluyveromyces marxianus grow so fast - potential evolutionary course in Saccharomyces Complex revealed by comparative genomics.</title>
        <authorList>
            <person name="Mo W."/>
            <person name="Lu W."/>
            <person name="Yang X."/>
            <person name="Qi J."/>
            <person name="Lv H."/>
        </authorList>
    </citation>
    <scope>NUCLEOTIDE SEQUENCE [LARGE SCALE GENOMIC DNA]</scope>
    <source>
        <strain evidence="6 7">FIM1</strain>
    </source>
</reference>
<feature type="region of interest" description="Disordered" evidence="3">
    <location>
        <begin position="754"/>
        <end position="776"/>
    </location>
</feature>
<dbReference type="Gene3D" id="1.25.40.20">
    <property type="entry name" value="Ankyrin repeat-containing domain"/>
    <property type="match status" value="1"/>
</dbReference>
<accession>A0ABX6F0P7</accession>
<dbReference type="InterPro" id="IPR002110">
    <property type="entry name" value="Ankyrin_rpt"/>
</dbReference>
<dbReference type="Pfam" id="PF25603">
    <property type="entry name" value="SPT23_MGA2_DBD"/>
    <property type="match status" value="1"/>
</dbReference>
<evidence type="ECO:0000256" key="1">
    <source>
        <dbReference type="ARBA" id="ARBA00023043"/>
    </source>
</evidence>
<dbReference type="CDD" id="cd00102">
    <property type="entry name" value="IPT"/>
    <property type="match status" value="1"/>
</dbReference>
<dbReference type="InterPro" id="IPR057962">
    <property type="entry name" value="SPT23_MGA2_DBD"/>
</dbReference>
<feature type="region of interest" description="Disordered" evidence="3">
    <location>
        <begin position="33"/>
        <end position="56"/>
    </location>
</feature>
<feature type="region of interest" description="Disordered" evidence="3">
    <location>
        <begin position="478"/>
        <end position="556"/>
    </location>
</feature>
<dbReference type="PROSITE" id="PS50297">
    <property type="entry name" value="ANK_REP_REGION"/>
    <property type="match status" value="2"/>
</dbReference>
<feature type="compositionally biased region" description="Acidic residues" evidence="3">
    <location>
        <begin position="985"/>
        <end position="1000"/>
    </location>
</feature>
<evidence type="ECO:0000313" key="7">
    <source>
        <dbReference type="Proteomes" id="UP000422736"/>
    </source>
</evidence>
<keyword evidence="4" id="KW-0472">Membrane</keyword>
<evidence type="ECO:0000313" key="6">
    <source>
        <dbReference type="EMBL" id="QGN17416.1"/>
    </source>
</evidence>
<keyword evidence="7" id="KW-1185">Reference proteome</keyword>
<dbReference type="Pfam" id="PF01833">
    <property type="entry name" value="TIG"/>
    <property type="match status" value="1"/>
</dbReference>
<dbReference type="SUPFAM" id="SSF48403">
    <property type="entry name" value="Ankyrin repeat"/>
    <property type="match status" value="1"/>
</dbReference>
<proteinExistence type="predicted"/>
<feature type="transmembrane region" description="Helical" evidence="4">
    <location>
        <begin position="1156"/>
        <end position="1177"/>
    </location>
</feature>
<dbReference type="PANTHER" id="PTHR23335">
    <property type="entry name" value="CALMODULIN-BINDING TRANSCRIPTION ACTIVATOR CAMTA"/>
    <property type="match status" value="1"/>
</dbReference>
<keyword evidence="4" id="KW-0812">Transmembrane</keyword>
<feature type="compositionally biased region" description="Polar residues" evidence="3">
    <location>
        <begin position="39"/>
        <end position="49"/>
    </location>
</feature>
<dbReference type="InterPro" id="IPR036770">
    <property type="entry name" value="Ankyrin_rpt-contain_sf"/>
</dbReference>
<name>A0ABX6F0P7_KLUMA</name>
<feature type="compositionally biased region" description="Polar residues" evidence="3">
    <location>
        <begin position="486"/>
        <end position="511"/>
    </location>
</feature>
<dbReference type="SUPFAM" id="SSF81296">
    <property type="entry name" value="E set domains"/>
    <property type="match status" value="1"/>
</dbReference>
<evidence type="ECO:0000259" key="5">
    <source>
        <dbReference type="SMART" id="SM00429"/>
    </source>
</evidence>
<feature type="region of interest" description="Disordered" evidence="3">
    <location>
        <begin position="984"/>
        <end position="1008"/>
    </location>
</feature>
<dbReference type="EMBL" id="CP015059">
    <property type="protein sequence ID" value="QGN17416.1"/>
    <property type="molecule type" value="Genomic_DNA"/>
</dbReference>
<feature type="compositionally biased region" description="Low complexity" evidence="3">
    <location>
        <begin position="762"/>
        <end position="774"/>
    </location>
</feature>
<dbReference type="PROSITE" id="PS50088">
    <property type="entry name" value="ANK_REPEAT"/>
    <property type="match status" value="2"/>
</dbReference>
<dbReference type="InterPro" id="IPR002909">
    <property type="entry name" value="IPT_dom"/>
</dbReference>
<dbReference type="InterPro" id="IPR014756">
    <property type="entry name" value="Ig_E-set"/>
</dbReference>
<sequence>MAILQQEMLLKTGMMGNEVPRVEGLNELLLLDEKEASESQEAGQGERNTSSSSDAVDAADLFDQYINKDMLMESIEEDSSPGLLRFDSVSPLMKMEGDSGDKSGEMSVSGGGGLEDMGGLDMDVSLHDDLTHENVESWAMENNENHAEQAGPAQAAVPAQAAAQTCVSAQAPAQAQAPSVGNTIVNSSTISNLVYYQQSESLLTNILEFGRTQPFKTVYLNPQEFLPKEDDAQALPYKIHVDGVPPMSRVETQIKINIAISPAPRQYMIHLPTDSITRQKFYLTHDITEYPANVREQMLYLETFLLCSSTNKSTYVCSRCIRREQRRAARRKSGISDNLLWCNNENKRAIVFNSKQVILMKENENEENTKSFSLMTRIVCYCRHHKEPEGFKILVVLRDASNNILARTVTNNIVIMDKKTSSSSSGKGKFTSSDNRASDGSSTYVKDEYSTTGGVASDYSNADLFSMVKADEPSVTVRLSVPKNMPSPTSITEDSSENVQTDHGPMNSSATGFLHSSAAASARTNGYKRPRNSMDAKSERSFSNSSTSTPAVTNSASLSAGASSTLLLHNVQHHQQQQQQPSQLPASNQHALPMIQRPHMLAQQLGASTIEGMNSSSNNSSNVPQKPRPFIQRVIPAQGPIKGGIEVTLLGSNFKPNMVVKFGENRALSTQCWSDSTIVTYLPPTSKPGQVLVSVFEREDANNEHLLSNMSNSRAIFTYVDDTDRQLIELALQIVGLKMNGKLEDARNIAKKIVGSDGGSSNGSTPGSNISPSGNYGGASYSDSPGNFGYNDNNNNSAGQVYYSDEMLIIKVVKLLNPSSNLSMCNSDGQTMLHLACLKGYFHLVSALVNKGARVDVTDSFGFTPLHFACINGDVKAIQLLVGCKANVSAIADNGVNALDLYRSQHVSDSDRNTNNTYTEDILRLLSDQTDAGDGNDDNDDDDFKAFGRKMSTSSFHSSVYCAESVDSVDYGYQVHVSKMVQDTLSDDSEYESSGYDDDSSISGYDDSTEGLLLSERDTVAALEVSSGDENEPLAVAVAVASATTGDAATAATNNNNNNNTTAAAAVEPASPEGLPKYEDLFPVSANNTDKSKTIEASTALVSAAAAVAAASATDPDAADSHDSQTSETSEDEEEALQVRLNRFFQQRQNFRNDKMLLFFWIPIMVILSSAFLAFHFGKDGNKIRHISEAVSETIRTWMAKTLLGNDRMKAVFRESIHNLQNHRILGENNYAI</sequence>
<dbReference type="InterPro" id="IPR013783">
    <property type="entry name" value="Ig-like_fold"/>
</dbReference>
<gene>
    <name evidence="6" type="primary">MGA2</name>
    <name evidence="6" type="ORF">FIM1_4148</name>
</gene>
<keyword evidence="4" id="KW-1133">Transmembrane helix</keyword>
<feature type="compositionally biased region" description="Polar residues" evidence="3">
    <location>
        <begin position="434"/>
        <end position="447"/>
    </location>
</feature>